<dbReference type="EMBL" id="RDBE01000006">
    <property type="protein sequence ID" value="RLV49626.1"/>
    <property type="molecule type" value="Genomic_DNA"/>
</dbReference>
<dbReference type="InterPro" id="IPR038765">
    <property type="entry name" value="Papain-like_cys_pep_sf"/>
</dbReference>
<sequence>MGTVGFDVTRLSALATSIATATPGLGDLESDIATLRSKAADDMGGTPVPSDAGLTTPSIKDVGLGALDVSTEIKRRLQLIQQAASLKRLGIDIDAQPMALDVVDDTKVDDAVDATKGLLDKDCGINGNRDDLGALKDQLDRLNPEELDQVLDGLSDQELARLGDMARDTDDSGWSPFDHNGLERPERFEFFGSILSRVSPSRIPRVVAAFPELNPGFDTTDGALDENSQTGESAQGMHYGVPEGQLWRYGPDGKPVVDSSESEQGSLGDCWFIASMLAAQGADKNFIPDHMQQNPNGTISVLMGDEDGDEHWTTVTNELPLKPDGSVAMARGDYLWGSYYEKAFAQLYTGDDGGAPDGKEGDPDYDKKEVGDYGALEWDYNDKPAPYISGHGADDLGHDFDDIRDHFRDGDPVIISTKSDAPDPPSEWGSSYSTRHVYFVKSVTDSTITVGNPWGPDYPDITMTQDQFDDYYDSGSAMDLDH</sequence>
<organism evidence="1 2">
    <name type="scientific">Nocardioides mangrovicus</name>
    <dbReference type="NCBI Taxonomy" id="2478913"/>
    <lineage>
        <taxon>Bacteria</taxon>
        <taxon>Bacillati</taxon>
        <taxon>Actinomycetota</taxon>
        <taxon>Actinomycetes</taxon>
        <taxon>Propionibacteriales</taxon>
        <taxon>Nocardioidaceae</taxon>
        <taxon>Nocardioides</taxon>
    </lineage>
</organism>
<dbReference type="AlphaFoldDB" id="A0A3L8P2I9"/>
<gene>
    <name evidence="1" type="ORF">D9V37_06820</name>
</gene>
<dbReference type="PROSITE" id="PS00139">
    <property type="entry name" value="THIOL_PROTEASE_CYS"/>
    <property type="match status" value="1"/>
</dbReference>
<dbReference type="SUPFAM" id="SSF54001">
    <property type="entry name" value="Cysteine proteinases"/>
    <property type="match status" value="1"/>
</dbReference>
<accession>A0A3L8P2I9</accession>
<dbReference type="RefSeq" id="WP_121805391.1">
    <property type="nucleotide sequence ID" value="NZ_RDBE01000006.1"/>
</dbReference>
<protein>
    <recommendedName>
        <fullName evidence="3">Calpain catalytic domain-containing protein</fullName>
    </recommendedName>
</protein>
<dbReference type="InterPro" id="IPR000169">
    <property type="entry name" value="Pept_cys_AS"/>
</dbReference>
<reference evidence="1 2" key="1">
    <citation type="submission" date="2018-10" db="EMBL/GenBank/DDBJ databases">
        <title>Marmoricola sp. 4Q3S-7 whole genome shotgun sequence.</title>
        <authorList>
            <person name="Li F."/>
        </authorList>
    </citation>
    <scope>NUCLEOTIDE SEQUENCE [LARGE SCALE GENOMIC DNA]</scope>
    <source>
        <strain evidence="1 2">4Q3S-7</strain>
    </source>
</reference>
<evidence type="ECO:0000313" key="1">
    <source>
        <dbReference type="EMBL" id="RLV49626.1"/>
    </source>
</evidence>
<comment type="caution">
    <text evidence="1">The sequence shown here is derived from an EMBL/GenBank/DDBJ whole genome shotgun (WGS) entry which is preliminary data.</text>
</comment>
<proteinExistence type="predicted"/>
<evidence type="ECO:0008006" key="3">
    <source>
        <dbReference type="Google" id="ProtNLM"/>
    </source>
</evidence>
<name>A0A3L8P2I9_9ACTN</name>
<keyword evidence="2" id="KW-1185">Reference proteome</keyword>
<dbReference type="Proteomes" id="UP000281708">
    <property type="component" value="Unassembled WGS sequence"/>
</dbReference>
<dbReference type="OrthoDB" id="4617536at2"/>
<evidence type="ECO:0000313" key="2">
    <source>
        <dbReference type="Proteomes" id="UP000281708"/>
    </source>
</evidence>